<protein>
    <submittedName>
        <fullName evidence="2">Four helix bundle protein</fullName>
    </submittedName>
</protein>
<dbReference type="RefSeq" id="WP_017748258.1">
    <property type="nucleotide sequence ID" value="NZ_KQ976354.1"/>
</dbReference>
<evidence type="ECO:0000313" key="2">
    <source>
        <dbReference type="EMBL" id="KYC36513.1"/>
    </source>
</evidence>
<dbReference type="Proteomes" id="UP000076925">
    <property type="component" value="Unassembled WGS sequence"/>
</dbReference>
<dbReference type="EMBL" id="ANNX02000047">
    <property type="protein sequence ID" value="KYC36513.1"/>
    <property type="molecule type" value="Genomic_DNA"/>
</dbReference>
<dbReference type="InterPro" id="IPR055360">
    <property type="entry name" value="bAvd"/>
</dbReference>
<dbReference type="Pfam" id="PF22296">
    <property type="entry name" value="bAvd"/>
    <property type="match status" value="1"/>
</dbReference>
<name>A0A139WVR3_9CYAN</name>
<sequence length="118" mass="14070">MEELPIIQKTYDLIKWYVPILNRLPNTHKFILGDRMIKELYDLLENLIDARYDTKDKLSKLEPLSSKLDILRHQTRLLLDFELIAVHRYEYAGKFINEIGRELGGWIKQQNKLKQSNS</sequence>
<comment type="caution">
    <text evidence="2">The sequence shown here is derived from an EMBL/GenBank/DDBJ whole genome shotgun (WGS) entry which is preliminary data.</text>
</comment>
<keyword evidence="3" id="KW-1185">Reference proteome</keyword>
<dbReference type="InterPro" id="IPR036583">
    <property type="entry name" value="23S_rRNA_IVS_sf"/>
</dbReference>
<reference evidence="2 3" key="1">
    <citation type="journal article" date="2013" name="Genome Biol. Evol.">
        <title>Genomes of Stigonematalean cyanobacteria (subsection V) and the evolution of oxygenic photosynthesis from prokaryotes to plastids.</title>
        <authorList>
            <person name="Dagan T."/>
            <person name="Roettger M."/>
            <person name="Stucken K."/>
            <person name="Landan G."/>
            <person name="Koch R."/>
            <person name="Major P."/>
            <person name="Gould S.B."/>
            <person name="Goremykin V.V."/>
            <person name="Rippka R."/>
            <person name="Tandeau de Marsac N."/>
            <person name="Gugger M."/>
            <person name="Lockhart P.J."/>
            <person name="Allen J.F."/>
            <person name="Brune I."/>
            <person name="Maus I."/>
            <person name="Puhler A."/>
            <person name="Martin W.F."/>
        </authorList>
    </citation>
    <scope>NUCLEOTIDE SEQUENCE [LARGE SCALE GENOMIC DNA]</scope>
    <source>
        <strain evidence="2 3">PCC 7110</strain>
    </source>
</reference>
<proteinExistence type="predicted"/>
<dbReference type="OrthoDB" id="514908at2"/>
<organism evidence="2 3">
    <name type="scientific">Scytonema hofmannii PCC 7110</name>
    <dbReference type="NCBI Taxonomy" id="128403"/>
    <lineage>
        <taxon>Bacteria</taxon>
        <taxon>Bacillati</taxon>
        <taxon>Cyanobacteriota</taxon>
        <taxon>Cyanophyceae</taxon>
        <taxon>Nostocales</taxon>
        <taxon>Scytonemataceae</taxon>
        <taxon>Scytonema</taxon>
    </lineage>
</organism>
<dbReference type="STRING" id="128403.WA1_43265"/>
<dbReference type="NCBIfam" id="NF033474">
    <property type="entry name" value="DivGenRetAVD"/>
    <property type="match status" value="1"/>
</dbReference>
<evidence type="ECO:0000259" key="1">
    <source>
        <dbReference type="Pfam" id="PF22296"/>
    </source>
</evidence>
<dbReference type="AlphaFoldDB" id="A0A139WVR3"/>
<feature type="domain" description="bAvd-like" evidence="1">
    <location>
        <begin position="6"/>
        <end position="109"/>
    </location>
</feature>
<gene>
    <name evidence="2" type="ORF">WA1_43265</name>
</gene>
<dbReference type="Gene3D" id="1.20.1440.60">
    <property type="entry name" value="23S rRNA-intervening sequence"/>
    <property type="match status" value="1"/>
</dbReference>
<accession>A0A139WVR3</accession>
<evidence type="ECO:0000313" key="3">
    <source>
        <dbReference type="Proteomes" id="UP000076925"/>
    </source>
</evidence>
<dbReference type="CDD" id="cd16376">
    <property type="entry name" value="Avd_like"/>
    <property type="match status" value="1"/>
</dbReference>
<dbReference type="SUPFAM" id="SSF158446">
    <property type="entry name" value="IVS-encoded protein-like"/>
    <property type="match status" value="1"/>
</dbReference>